<protein>
    <submittedName>
        <fullName evidence="2">Uncharacterized protein</fullName>
    </submittedName>
</protein>
<proteinExistence type="predicted"/>
<feature type="region of interest" description="Disordered" evidence="1">
    <location>
        <begin position="79"/>
        <end position="115"/>
    </location>
</feature>
<reference evidence="2" key="2">
    <citation type="submission" date="2021-12" db="EMBL/GenBank/DDBJ databases">
        <title>Resequencing data analysis of finger millet.</title>
        <authorList>
            <person name="Hatakeyama M."/>
            <person name="Aluri S."/>
            <person name="Balachadran M.T."/>
            <person name="Sivarajan S.R."/>
            <person name="Poveda L."/>
            <person name="Shimizu-Inatsugi R."/>
            <person name="Schlapbach R."/>
            <person name="Sreeman S.M."/>
            <person name="Shimizu K.K."/>
        </authorList>
    </citation>
    <scope>NUCLEOTIDE SEQUENCE</scope>
</reference>
<gene>
    <name evidence="2" type="primary">gb22106</name>
    <name evidence="2" type="ORF">PR202_gb22106</name>
</gene>
<feature type="region of interest" description="Disordered" evidence="1">
    <location>
        <begin position="1"/>
        <end position="60"/>
    </location>
</feature>
<feature type="compositionally biased region" description="Low complexity" evidence="1">
    <location>
        <begin position="83"/>
        <end position="94"/>
    </location>
</feature>
<evidence type="ECO:0000313" key="2">
    <source>
        <dbReference type="EMBL" id="GJN33497.1"/>
    </source>
</evidence>
<accession>A0AAV5FET8</accession>
<sequence length="115" mass="12683">MIPTNAANDLQRGIGSRAGYSLTPSDSLSVPPSLGTRPEETSAEETLDARLQPELRRLRHRPRLRGCERRRHGWRPTCAGWQPLGCLSPSGSLSESRRRGRVRDGAAGAPEKEKE</sequence>
<dbReference type="AlphaFoldDB" id="A0AAV5FET8"/>
<keyword evidence="3" id="KW-1185">Reference proteome</keyword>
<reference evidence="2" key="1">
    <citation type="journal article" date="2018" name="DNA Res.">
        <title>Multiple hybrid de novo genome assembly of finger millet, an orphan allotetraploid crop.</title>
        <authorList>
            <person name="Hatakeyama M."/>
            <person name="Aluri S."/>
            <person name="Balachadran M.T."/>
            <person name="Sivarajan S.R."/>
            <person name="Patrignani A."/>
            <person name="Gruter S."/>
            <person name="Poveda L."/>
            <person name="Shimizu-Inatsugi R."/>
            <person name="Baeten J."/>
            <person name="Francoijs K.J."/>
            <person name="Nataraja K.N."/>
            <person name="Reddy Y.A.N."/>
            <person name="Phadnis S."/>
            <person name="Ravikumar R.L."/>
            <person name="Schlapbach R."/>
            <person name="Sreeman S.M."/>
            <person name="Shimizu K.K."/>
        </authorList>
    </citation>
    <scope>NUCLEOTIDE SEQUENCE</scope>
</reference>
<feature type="compositionally biased region" description="Basic and acidic residues" evidence="1">
    <location>
        <begin position="47"/>
        <end position="56"/>
    </location>
</feature>
<dbReference type="EMBL" id="BQKI01000084">
    <property type="protein sequence ID" value="GJN33497.1"/>
    <property type="molecule type" value="Genomic_DNA"/>
</dbReference>
<evidence type="ECO:0000256" key="1">
    <source>
        <dbReference type="SAM" id="MobiDB-lite"/>
    </source>
</evidence>
<name>A0AAV5FET8_ELECO</name>
<evidence type="ECO:0000313" key="3">
    <source>
        <dbReference type="Proteomes" id="UP001054889"/>
    </source>
</evidence>
<comment type="caution">
    <text evidence="2">The sequence shown here is derived from an EMBL/GenBank/DDBJ whole genome shotgun (WGS) entry which is preliminary data.</text>
</comment>
<organism evidence="2 3">
    <name type="scientific">Eleusine coracana subsp. coracana</name>
    <dbReference type="NCBI Taxonomy" id="191504"/>
    <lineage>
        <taxon>Eukaryota</taxon>
        <taxon>Viridiplantae</taxon>
        <taxon>Streptophyta</taxon>
        <taxon>Embryophyta</taxon>
        <taxon>Tracheophyta</taxon>
        <taxon>Spermatophyta</taxon>
        <taxon>Magnoliopsida</taxon>
        <taxon>Liliopsida</taxon>
        <taxon>Poales</taxon>
        <taxon>Poaceae</taxon>
        <taxon>PACMAD clade</taxon>
        <taxon>Chloridoideae</taxon>
        <taxon>Cynodonteae</taxon>
        <taxon>Eleusininae</taxon>
        <taxon>Eleusine</taxon>
    </lineage>
</organism>
<dbReference type="Proteomes" id="UP001054889">
    <property type="component" value="Unassembled WGS sequence"/>
</dbReference>